<evidence type="ECO:0000256" key="10">
    <source>
        <dbReference type="ARBA" id="ARBA00048540"/>
    </source>
</evidence>
<organism evidence="11 12">
    <name type="scientific">Sphaerobacter thermophilus (strain ATCC 49802 / DSM 20745 / KCCM 41009 / NCIMB 13125 / S 6022)</name>
    <dbReference type="NCBI Taxonomy" id="479434"/>
    <lineage>
        <taxon>Bacteria</taxon>
        <taxon>Pseudomonadati</taxon>
        <taxon>Thermomicrobiota</taxon>
        <taxon>Thermomicrobia</taxon>
        <taxon>Sphaerobacterales</taxon>
        <taxon>Sphaerobacterineae</taxon>
        <taxon>Sphaerobacteraceae</taxon>
        <taxon>Sphaerobacter</taxon>
    </lineage>
</organism>
<comment type="catalytic activity">
    <reaction evidence="10">
        <text>L-threonyl-[protein] + FAD = FMN-L-threonyl-[protein] + AMP + H(+)</text>
        <dbReference type="Rhea" id="RHEA:36847"/>
        <dbReference type="Rhea" id="RHEA-COMP:11060"/>
        <dbReference type="Rhea" id="RHEA-COMP:11061"/>
        <dbReference type="ChEBI" id="CHEBI:15378"/>
        <dbReference type="ChEBI" id="CHEBI:30013"/>
        <dbReference type="ChEBI" id="CHEBI:57692"/>
        <dbReference type="ChEBI" id="CHEBI:74257"/>
        <dbReference type="ChEBI" id="CHEBI:456215"/>
        <dbReference type="EC" id="2.7.1.180"/>
    </reaction>
</comment>
<evidence type="ECO:0000256" key="9">
    <source>
        <dbReference type="ARBA" id="ARBA00031306"/>
    </source>
</evidence>
<dbReference type="InterPro" id="IPR024932">
    <property type="entry name" value="ApbE"/>
</dbReference>
<evidence type="ECO:0000256" key="8">
    <source>
        <dbReference type="ARBA" id="ARBA00022842"/>
    </source>
</evidence>
<dbReference type="Proteomes" id="UP000002027">
    <property type="component" value="Chromosome 1"/>
</dbReference>
<dbReference type="KEGG" id="sti:Sthe_0755"/>
<keyword evidence="6" id="KW-0479">Metal-binding</keyword>
<dbReference type="OrthoDB" id="9778595at2"/>
<dbReference type="GO" id="GO:0046872">
    <property type="term" value="F:metal ion binding"/>
    <property type="evidence" value="ECO:0007669"/>
    <property type="project" value="UniProtKB-KW"/>
</dbReference>
<dbReference type="EC" id="2.7.1.180" evidence="2"/>
<gene>
    <name evidence="11" type="ordered locus">Sthe_0755</name>
</gene>
<comment type="cofactor">
    <cofactor evidence="1">
        <name>Mg(2+)</name>
        <dbReference type="ChEBI" id="CHEBI:18420"/>
    </cofactor>
</comment>
<evidence type="ECO:0000256" key="6">
    <source>
        <dbReference type="ARBA" id="ARBA00022723"/>
    </source>
</evidence>
<name>D1C1S5_SPHTD</name>
<evidence type="ECO:0000256" key="7">
    <source>
        <dbReference type="ARBA" id="ARBA00022827"/>
    </source>
</evidence>
<evidence type="ECO:0000256" key="3">
    <source>
        <dbReference type="ARBA" id="ARBA00016337"/>
    </source>
</evidence>
<evidence type="ECO:0000256" key="5">
    <source>
        <dbReference type="ARBA" id="ARBA00022679"/>
    </source>
</evidence>
<keyword evidence="8" id="KW-0460">Magnesium</keyword>
<dbReference type="AlphaFoldDB" id="D1C1S5"/>
<reference evidence="12" key="1">
    <citation type="submission" date="2009-11" db="EMBL/GenBank/DDBJ databases">
        <title>The complete chromosome 1 of Sphaerobacter thermophilus DSM 20745.</title>
        <authorList>
            <person name="Lucas S."/>
            <person name="Copeland A."/>
            <person name="Lapidus A."/>
            <person name="Glavina del Rio T."/>
            <person name="Dalin E."/>
            <person name="Tice H."/>
            <person name="Bruce D."/>
            <person name="Goodwin L."/>
            <person name="Pitluck S."/>
            <person name="Kyrpides N."/>
            <person name="Mavromatis K."/>
            <person name="Ivanova N."/>
            <person name="Mikhailova N."/>
            <person name="LaButti K.M."/>
            <person name="Clum A."/>
            <person name="Sun H.I."/>
            <person name="Brettin T."/>
            <person name="Detter J.C."/>
            <person name="Han C."/>
            <person name="Larimer F."/>
            <person name="Land M."/>
            <person name="Hauser L."/>
            <person name="Markowitz V."/>
            <person name="Cheng J.F."/>
            <person name="Hugenholtz P."/>
            <person name="Woyke T."/>
            <person name="Wu D."/>
            <person name="Steenblock K."/>
            <person name="Schneider S."/>
            <person name="Pukall R."/>
            <person name="Goeker M."/>
            <person name="Klenk H.P."/>
            <person name="Eisen J.A."/>
        </authorList>
    </citation>
    <scope>NUCLEOTIDE SEQUENCE [LARGE SCALE GENOMIC DNA]</scope>
    <source>
        <strain evidence="12">ATCC 49802 / DSM 20745 / S 6022</strain>
    </source>
</reference>
<accession>D1C1S5</accession>
<dbReference type="EMBL" id="CP001823">
    <property type="protein sequence ID" value="ACZ38192.1"/>
    <property type="molecule type" value="Genomic_DNA"/>
</dbReference>
<keyword evidence="7" id="KW-0274">FAD</keyword>
<dbReference type="Gene3D" id="3.10.520.10">
    <property type="entry name" value="ApbE-like domains"/>
    <property type="match status" value="1"/>
</dbReference>
<dbReference type="eggNOG" id="COG1477">
    <property type="taxonomic scope" value="Bacteria"/>
</dbReference>
<evidence type="ECO:0000256" key="1">
    <source>
        <dbReference type="ARBA" id="ARBA00001946"/>
    </source>
</evidence>
<proteinExistence type="predicted"/>
<dbReference type="RefSeq" id="WP_012871239.1">
    <property type="nucleotide sequence ID" value="NC_013523.1"/>
</dbReference>
<dbReference type="SUPFAM" id="SSF143631">
    <property type="entry name" value="ApbE-like"/>
    <property type="match status" value="1"/>
</dbReference>
<evidence type="ECO:0000313" key="12">
    <source>
        <dbReference type="Proteomes" id="UP000002027"/>
    </source>
</evidence>
<keyword evidence="11" id="KW-0449">Lipoprotein</keyword>
<keyword evidence="5" id="KW-0808">Transferase</keyword>
<keyword evidence="12" id="KW-1185">Reference proteome</keyword>
<dbReference type="InParanoid" id="D1C1S5"/>
<dbReference type="Pfam" id="PF02424">
    <property type="entry name" value="ApbE"/>
    <property type="match status" value="1"/>
</dbReference>
<dbReference type="STRING" id="479434.Sthe_0755"/>
<keyword evidence="4" id="KW-0285">Flavoprotein</keyword>
<dbReference type="InterPro" id="IPR003374">
    <property type="entry name" value="ApbE-like_sf"/>
</dbReference>
<dbReference type="GO" id="GO:0016740">
    <property type="term" value="F:transferase activity"/>
    <property type="evidence" value="ECO:0007669"/>
    <property type="project" value="UniProtKB-KW"/>
</dbReference>
<dbReference type="PANTHER" id="PTHR30040">
    <property type="entry name" value="THIAMINE BIOSYNTHESIS LIPOPROTEIN APBE"/>
    <property type="match status" value="1"/>
</dbReference>
<evidence type="ECO:0000256" key="4">
    <source>
        <dbReference type="ARBA" id="ARBA00022630"/>
    </source>
</evidence>
<sequence length="313" mass="32834">MTVVTQETVASTSFPALGSEITVAVTEPARLDQVVGHVRACVDLVDRTLSRFRPDSELRRLERRPGEPQPASALFIEALERSIMAAAASNGLFDPTIRDALEAAGYDRSIERIEAEGPGPARLPRPGGGWTGIRVDRANRTVTLPPGVRLDFGGIGKGLLVDLALRTLGNLTCGMLVSAGGDLAVTGPPPQGGWRCGIALTPDAPDEAVVRLTAGALATSGLGRRQWTREGQVLHHLIDPRTGRPGVSRWQVVTVAAGSCVVAEVAAKVAWLLDDDGPAWVVRRGLAGRFRDRAGAVVTVGGWPAESSAGEGA</sequence>
<protein>
    <recommendedName>
        <fullName evidence="3">FAD:protein FMN transferase</fullName>
        <ecNumber evidence="2">2.7.1.180</ecNumber>
    </recommendedName>
    <alternativeName>
        <fullName evidence="9">Flavin transferase</fullName>
    </alternativeName>
</protein>
<dbReference type="PANTHER" id="PTHR30040:SF2">
    <property type="entry name" value="FAD:PROTEIN FMN TRANSFERASE"/>
    <property type="match status" value="1"/>
</dbReference>
<dbReference type="HOGENOM" id="CLU_044403_5_0_0"/>
<reference evidence="11 12" key="2">
    <citation type="journal article" date="2010" name="Stand. Genomic Sci.">
        <title>Complete genome sequence of Desulfohalobium retbaense type strain (HR(100)).</title>
        <authorList>
            <person name="Spring S."/>
            <person name="Nolan M."/>
            <person name="Lapidus A."/>
            <person name="Glavina Del Rio T."/>
            <person name="Copeland A."/>
            <person name="Tice H."/>
            <person name="Cheng J.F."/>
            <person name="Lucas S."/>
            <person name="Land M."/>
            <person name="Chen F."/>
            <person name="Bruce D."/>
            <person name="Goodwin L."/>
            <person name="Pitluck S."/>
            <person name="Ivanova N."/>
            <person name="Mavromatis K."/>
            <person name="Mikhailova N."/>
            <person name="Pati A."/>
            <person name="Chen A."/>
            <person name="Palaniappan K."/>
            <person name="Hauser L."/>
            <person name="Chang Y.J."/>
            <person name="Jeffries C.D."/>
            <person name="Munk C."/>
            <person name="Kiss H."/>
            <person name="Chain P."/>
            <person name="Han C."/>
            <person name="Brettin T."/>
            <person name="Detter J.C."/>
            <person name="Schuler E."/>
            <person name="Goker M."/>
            <person name="Rohde M."/>
            <person name="Bristow J."/>
            <person name="Eisen J.A."/>
            <person name="Markowitz V."/>
            <person name="Hugenholtz P."/>
            <person name="Kyrpides N.C."/>
            <person name="Klenk H.P."/>
        </authorList>
    </citation>
    <scope>NUCLEOTIDE SEQUENCE [LARGE SCALE GENOMIC DNA]</scope>
    <source>
        <strain evidence="12">ATCC 49802 / DSM 20745 / S 6022</strain>
    </source>
</reference>
<evidence type="ECO:0000256" key="2">
    <source>
        <dbReference type="ARBA" id="ARBA00011955"/>
    </source>
</evidence>
<evidence type="ECO:0000313" key="11">
    <source>
        <dbReference type="EMBL" id="ACZ38192.1"/>
    </source>
</evidence>